<evidence type="ECO:0000256" key="6">
    <source>
        <dbReference type="SAM" id="Phobius"/>
    </source>
</evidence>
<proteinExistence type="predicted"/>
<keyword evidence="8" id="KW-1185">Reference proteome</keyword>
<dbReference type="Pfam" id="PF03169">
    <property type="entry name" value="OPT"/>
    <property type="match status" value="1"/>
</dbReference>
<feature type="transmembrane region" description="Helical" evidence="6">
    <location>
        <begin position="339"/>
        <end position="357"/>
    </location>
</feature>
<feature type="transmembrane region" description="Helical" evidence="6">
    <location>
        <begin position="396"/>
        <end position="419"/>
    </location>
</feature>
<feature type="transmembrane region" description="Helical" evidence="6">
    <location>
        <begin position="513"/>
        <end position="533"/>
    </location>
</feature>
<dbReference type="EMBL" id="PGCK01000010">
    <property type="protein sequence ID" value="MCD1295672.1"/>
    <property type="molecule type" value="Genomic_DNA"/>
</dbReference>
<evidence type="ECO:0000256" key="2">
    <source>
        <dbReference type="ARBA" id="ARBA00022448"/>
    </source>
</evidence>
<evidence type="ECO:0000256" key="3">
    <source>
        <dbReference type="ARBA" id="ARBA00022692"/>
    </source>
</evidence>
<feature type="transmembrane region" description="Helical" evidence="6">
    <location>
        <begin position="449"/>
        <end position="470"/>
    </location>
</feature>
<feature type="transmembrane region" description="Helical" evidence="6">
    <location>
        <begin position="201"/>
        <end position="219"/>
    </location>
</feature>
<feature type="transmembrane region" description="Helical" evidence="6">
    <location>
        <begin position="234"/>
        <end position="255"/>
    </location>
</feature>
<sequence>MDERILAVVMGILFSIINAVVVVFLTLKAGISVGLEIFFLFAAFAVFALLKNVRSRGFLYMVAIGTGSTGIVISYTEGLGAIMISGKPFDVPDPVMILLPLLSGIIGVLLSYYFTDYFLKADFPWPGARVNSSLINLFSQENKNTSFRSSAVRMGTAGILSGLVTSLKGFGIRPEILGSINLGLSTSPMFAGIGMLIGTKACLEIAGGAVISLLIWIFLEGASTDYFTHMRNPWVFSTAISMLVTTAVISLYVVLRSSAGHKSKKAGANSLLRDGGNNIAFNSTFFKINNRTLLLTLAVISASMLLYYFPGVPVLIFLVSLPISLLFMIIESRGRAETSMSVGISSFVIILLVGLAFSDIVPLLILEGFVLAMIFSFSLTFYVLKQAEFCNASSQGLIKMLLLGCFVGSVICVPCIKFFNSIYGIGTELLPAPYSIMWLEMAQSAVTKVVPPSVNIFLIAAGALVALILYRKRISAITFSIGLILPFSTCATIILGGLIAWCLEKKNYLKDDNGITASGLIAGDVLVNILLSLRYL</sequence>
<keyword evidence="2" id="KW-0813">Transport</keyword>
<gene>
    <name evidence="7" type="ORF">CUJ83_11755</name>
</gene>
<feature type="transmembrane region" description="Helical" evidence="6">
    <location>
        <begin position="315"/>
        <end position="332"/>
    </location>
</feature>
<organism evidence="7 8">
    <name type="scientific">Methanooceanicella nereidis</name>
    <dbReference type="NCBI Taxonomy" id="2052831"/>
    <lineage>
        <taxon>Archaea</taxon>
        <taxon>Methanobacteriati</taxon>
        <taxon>Methanobacteriota</taxon>
        <taxon>Stenosarchaea group</taxon>
        <taxon>Methanomicrobia</taxon>
        <taxon>Methanocellales</taxon>
        <taxon>Methanocellaceae</taxon>
        <taxon>Methanooceanicella</taxon>
    </lineage>
</organism>
<evidence type="ECO:0000256" key="1">
    <source>
        <dbReference type="ARBA" id="ARBA00004141"/>
    </source>
</evidence>
<keyword evidence="5 6" id="KW-0472">Membrane</keyword>
<evidence type="ECO:0000256" key="4">
    <source>
        <dbReference type="ARBA" id="ARBA00022989"/>
    </source>
</evidence>
<keyword evidence="4 6" id="KW-1133">Transmembrane helix</keyword>
<feature type="transmembrane region" description="Helical" evidence="6">
    <location>
        <begin position="95"/>
        <end position="114"/>
    </location>
</feature>
<evidence type="ECO:0000313" key="8">
    <source>
        <dbReference type="Proteomes" id="UP001320159"/>
    </source>
</evidence>
<keyword evidence="3 6" id="KW-0812">Transmembrane</keyword>
<protein>
    <submittedName>
        <fullName evidence="7">Peptide transporter</fullName>
    </submittedName>
</protein>
<name>A0AAP2REG2_9EURY</name>
<evidence type="ECO:0000313" key="7">
    <source>
        <dbReference type="EMBL" id="MCD1295672.1"/>
    </source>
</evidence>
<feature type="transmembrane region" description="Helical" evidence="6">
    <location>
        <begin position="5"/>
        <end position="25"/>
    </location>
</feature>
<dbReference type="AlphaFoldDB" id="A0AAP2REG2"/>
<reference evidence="7 8" key="1">
    <citation type="submission" date="2017-11" db="EMBL/GenBank/DDBJ databases">
        <title>Isolation and Characterization of Family Methanocellaceae Species from Potential Methane Hydrate Area Offshore Southwestern Taiwan.</title>
        <authorList>
            <person name="Zhang W.-L."/>
            <person name="Chen W.-C."/>
            <person name="Lai M.-C."/>
            <person name="Chen S.-C."/>
        </authorList>
    </citation>
    <scope>NUCLEOTIDE SEQUENCE [LARGE SCALE GENOMIC DNA]</scope>
    <source>
        <strain evidence="7 8">CWC-04</strain>
    </source>
</reference>
<comment type="subcellular location">
    <subcellularLocation>
        <location evidence="1">Membrane</location>
        <topology evidence="1">Multi-pass membrane protein</topology>
    </subcellularLocation>
</comment>
<dbReference type="InterPro" id="IPR004813">
    <property type="entry name" value="OPT"/>
</dbReference>
<feature type="transmembrane region" description="Helical" evidence="6">
    <location>
        <begin position="477"/>
        <end position="501"/>
    </location>
</feature>
<accession>A0AAP2REG2</accession>
<comment type="caution">
    <text evidence="7">The sequence shown here is derived from an EMBL/GenBank/DDBJ whole genome shotgun (WGS) entry which is preliminary data.</text>
</comment>
<evidence type="ECO:0000256" key="5">
    <source>
        <dbReference type="ARBA" id="ARBA00023136"/>
    </source>
</evidence>
<feature type="transmembrane region" description="Helical" evidence="6">
    <location>
        <begin position="31"/>
        <end position="50"/>
    </location>
</feature>
<dbReference type="RefSeq" id="WP_230742529.1">
    <property type="nucleotide sequence ID" value="NZ_PGCK01000010.1"/>
</dbReference>
<dbReference type="GO" id="GO:0016020">
    <property type="term" value="C:membrane"/>
    <property type="evidence" value="ECO:0007669"/>
    <property type="project" value="UniProtKB-SubCell"/>
</dbReference>
<dbReference type="Proteomes" id="UP001320159">
    <property type="component" value="Unassembled WGS sequence"/>
</dbReference>
<feature type="transmembrane region" description="Helical" evidence="6">
    <location>
        <begin position="292"/>
        <end position="309"/>
    </location>
</feature>
<dbReference type="GO" id="GO:0035673">
    <property type="term" value="F:oligopeptide transmembrane transporter activity"/>
    <property type="evidence" value="ECO:0007669"/>
    <property type="project" value="InterPro"/>
</dbReference>
<feature type="transmembrane region" description="Helical" evidence="6">
    <location>
        <begin position="363"/>
        <end position="384"/>
    </location>
</feature>
<feature type="transmembrane region" description="Helical" evidence="6">
    <location>
        <begin position="57"/>
        <end position="75"/>
    </location>
</feature>